<organism evidence="1 2">
    <name type="scientific">Abeliophyllum distichum</name>
    <dbReference type="NCBI Taxonomy" id="126358"/>
    <lineage>
        <taxon>Eukaryota</taxon>
        <taxon>Viridiplantae</taxon>
        <taxon>Streptophyta</taxon>
        <taxon>Embryophyta</taxon>
        <taxon>Tracheophyta</taxon>
        <taxon>Spermatophyta</taxon>
        <taxon>Magnoliopsida</taxon>
        <taxon>eudicotyledons</taxon>
        <taxon>Gunneridae</taxon>
        <taxon>Pentapetalae</taxon>
        <taxon>asterids</taxon>
        <taxon>lamiids</taxon>
        <taxon>Lamiales</taxon>
        <taxon>Oleaceae</taxon>
        <taxon>Forsythieae</taxon>
        <taxon>Abeliophyllum</taxon>
    </lineage>
</organism>
<dbReference type="EMBL" id="JBFOLK010000006">
    <property type="protein sequence ID" value="KAL2506093.1"/>
    <property type="molecule type" value="Genomic_DNA"/>
</dbReference>
<dbReference type="AlphaFoldDB" id="A0ABD1T0B6"/>
<keyword evidence="2" id="KW-1185">Reference proteome</keyword>
<evidence type="ECO:0000313" key="2">
    <source>
        <dbReference type="Proteomes" id="UP001604336"/>
    </source>
</evidence>
<proteinExistence type="predicted"/>
<name>A0ABD1T0B6_9LAMI</name>
<sequence>MHSRCSKHSEARLKGERKPKFCEYEVRVAKVRGNQTEARTCYINALRKVVKLEDALSTVMTIQTKPMDINLEKAEEDMVMDEGLDTRIIGSDSLASPAEELEAFLVNLLDPFQMLQLG</sequence>
<gene>
    <name evidence="1" type="ORF">Adt_21714</name>
</gene>
<accession>A0ABD1T0B6</accession>
<protein>
    <submittedName>
        <fullName evidence="1">Uncharacterized protein</fullName>
    </submittedName>
</protein>
<dbReference type="Proteomes" id="UP001604336">
    <property type="component" value="Unassembled WGS sequence"/>
</dbReference>
<comment type="caution">
    <text evidence="1">The sequence shown here is derived from an EMBL/GenBank/DDBJ whole genome shotgun (WGS) entry which is preliminary data.</text>
</comment>
<evidence type="ECO:0000313" key="1">
    <source>
        <dbReference type="EMBL" id="KAL2506093.1"/>
    </source>
</evidence>
<reference evidence="2" key="1">
    <citation type="submission" date="2024-07" db="EMBL/GenBank/DDBJ databases">
        <title>Two chromosome-level genome assemblies of Korean endemic species Abeliophyllum distichum and Forsythia ovata (Oleaceae).</title>
        <authorList>
            <person name="Jang H."/>
        </authorList>
    </citation>
    <scope>NUCLEOTIDE SEQUENCE [LARGE SCALE GENOMIC DNA]</scope>
</reference>